<dbReference type="Proteomes" id="UP001292079">
    <property type="component" value="Unassembled WGS sequence"/>
</dbReference>
<gene>
    <name evidence="1" type="ORF">MN116_008994</name>
</gene>
<sequence length="151" mass="16646">MAKSSAVSNPIDKLSRGPYFTRSFRVKALHNSVTDLSDILIRSELSDYSNSSTYESLPSSAQNSNASINLHLSLSPSSLSSESSMFISQTGILCASLPSRVHFHRPRVATNNSDQNHVNVSIFLESPFHKRIILTIPTYNTTEQSILVCTK</sequence>
<comment type="caution">
    <text evidence="1">The sequence shown here is derived from an EMBL/GenBank/DDBJ whole genome shotgun (WGS) entry which is preliminary data.</text>
</comment>
<accession>A0AAE1Z4N8</accession>
<reference evidence="1" key="1">
    <citation type="submission" date="2022-04" db="EMBL/GenBank/DDBJ databases">
        <authorList>
            <person name="Xu L."/>
            <person name="Lv Z."/>
        </authorList>
    </citation>
    <scope>NUCLEOTIDE SEQUENCE</scope>
    <source>
        <strain evidence="1">LV_2022a</strain>
    </source>
</reference>
<keyword evidence="2" id="KW-1185">Reference proteome</keyword>
<evidence type="ECO:0000313" key="1">
    <source>
        <dbReference type="EMBL" id="KAK4467283.1"/>
    </source>
</evidence>
<evidence type="ECO:0000313" key="2">
    <source>
        <dbReference type="Proteomes" id="UP001292079"/>
    </source>
</evidence>
<dbReference type="EMBL" id="JALJAT010000435">
    <property type="protein sequence ID" value="KAK4467283.1"/>
    <property type="molecule type" value="Genomic_DNA"/>
</dbReference>
<organism evidence="1 2">
    <name type="scientific">Schistosoma mekongi</name>
    <name type="common">Parasitic worm</name>
    <dbReference type="NCBI Taxonomy" id="38744"/>
    <lineage>
        <taxon>Eukaryota</taxon>
        <taxon>Metazoa</taxon>
        <taxon>Spiralia</taxon>
        <taxon>Lophotrochozoa</taxon>
        <taxon>Platyhelminthes</taxon>
        <taxon>Trematoda</taxon>
        <taxon>Digenea</taxon>
        <taxon>Strigeidida</taxon>
        <taxon>Schistosomatoidea</taxon>
        <taxon>Schistosomatidae</taxon>
        <taxon>Schistosoma</taxon>
    </lineage>
</organism>
<protein>
    <submittedName>
        <fullName evidence="1">Uncharacterized protein</fullName>
    </submittedName>
</protein>
<dbReference type="AlphaFoldDB" id="A0AAE1Z4N8"/>
<reference evidence="1" key="2">
    <citation type="journal article" date="2023" name="Infect Dis Poverty">
        <title>Chromosome-scale genome of the human blood fluke Schistosoma mekongi and its implications for public health.</title>
        <authorList>
            <person name="Zhou M."/>
            <person name="Xu L."/>
            <person name="Xu D."/>
            <person name="Chen W."/>
            <person name="Khan J."/>
            <person name="Hu Y."/>
            <person name="Huang H."/>
            <person name="Wei H."/>
            <person name="Zhang Y."/>
            <person name="Chusongsang P."/>
            <person name="Tanasarnprasert K."/>
            <person name="Hu X."/>
            <person name="Limpanont Y."/>
            <person name="Lv Z."/>
        </authorList>
    </citation>
    <scope>NUCLEOTIDE SEQUENCE</scope>
    <source>
        <strain evidence="1">LV_2022a</strain>
    </source>
</reference>
<name>A0AAE1Z4N8_SCHME</name>
<proteinExistence type="predicted"/>